<evidence type="ECO:0000256" key="3">
    <source>
        <dbReference type="ARBA" id="ARBA00006047"/>
    </source>
</evidence>
<dbReference type="CDD" id="cd04300">
    <property type="entry name" value="GT35_Glycogen_Phosphorylase"/>
    <property type="match status" value="1"/>
</dbReference>
<dbReference type="InterPro" id="IPR000811">
    <property type="entry name" value="Glyco_trans_35"/>
</dbReference>
<keyword evidence="5 9" id="KW-0808">Transferase</keyword>
<dbReference type="Pfam" id="PF00343">
    <property type="entry name" value="Phosphorylase"/>
    <property type="match status" value="1"/>
</dbReference>
<keyword evidence="4 9" id="KW-0328">Glycosyltransferase</keyword>
<keyword evidence="6 9" id="KW-0663">Pyridoxal phosphate</keyword>
<evidence type="ECO:0000313" key="10">
    <source>
        <dbReference type="EMBL" id="MCG4610213.1"/>
    </source>
</evidence>
<comment type="caution">
    <text evidence="10">The sequence shown here is derived from an EMBL/GenBank/DDBJ whole genome shotgun (WGS) entry which is preliminary data.</text>
</comment>
<evidence type="ECO:0000256" key="5">
    <source>
        <dbReference type="ARBA" id="ARBA00022679"/>
    </source>
</evidence>
<comment type="function">
    <text evidence="9">Allosteric enzyme that catalyzes the rate-limiting step in glycogen catabolism, the phosphorolytic cleavage of glycogen to produce glucose-1-phosphate, and plays a central role in maintaining cellular and organismal glucose homeostasis.</text>
</comment>
<name>A0ABS9MHC3_9FIRM</name>
<dbReference type="PANTHER" id="PTHR11468:SF3">
    <property type="entry name" value="GLYCOGEN PHOSPHORYLASE, LIVER FORM"/>
    <property type="match status" value="1"/>
</dbReference>
<sequence>MNTFKYDICEALELDYGKTIQEASTVELYDAVSKAVMKAVAADWRKPYEGKQACYFSAEFLIGRLIYNNLLNLGLLDQLAELFNENGIELSIFEDIEDPALGNGGLGRLAACFLDSAATHNIPLNGYGIRYKYGLFKQYFENGFQRETADDWQRFGDPWSIRRESEKVLVEFKNQQVYAVPYDMPVIGYGGKRINTLRLWQAEPVNGFDFQLFNEQKYDRAVRERDEAEAISSVLYPNDDTDKGKRLRLKQQYFFSSASLQDILRQYKQKHGNDFAAFPEEYAIQLNDTHPVVSIAELVRLLAEEGVPFGRALKIARQTFAYTNHTIMAEALEKWDVRLFKSVIPQVYRYVVMIDKALQKELDGKGIQGEAQAPYRIIDGGMIHMARMAIFATHSTNGVAKIHTEILKNTALNEWYRLYPERFNNKTNGITQRRWLALCNQELSGFITGKIGSGWITDLTKLKGLEAFQEDAEFLRQFAEIKQMKKQELAAYVEKHDGVRLDPNFLFDIQAKRLHEYKRQLLNAFSILDIYFGLKDGRIKDFYPTVFLFGAKAAPGYFRAKGVIKYINEIAKLVNQDEETKDRLQVLFVANYNVSYAEKLVPAADVSEQISTAGTEASGTGNMKFMLNGAVTLGTYDGANVEIVEQAGKENNYIFGARVEELGQIEAVYDPKMVYEAYPRIRRVVDTLVDGTFSDGGTGMFQELYDSLLKGASWHKPDNYYLLLDFLPYCDAKLQANADYRDDRMGFTRKCLINTANAGKFSSDRTILEYAKEIWQVGE</sequence>
<dbReference type="EMBL" id="JAKNHQ010000004">
    <property type="protein sequence ID" value="MCG4610213.1"/>
    <property type="molecule type" value="Genomic_DNA"/>
</dbReference>
<accession>A0ABS9MHC3</accession>
<dbReference type="RefSeq" id="WP_237966546.1">
    <property type="nucleotide sequence ID" value="NZ_JAKNHQ010000004.1"/>
</dbReference>
<comment type="cofactor">
    <cofactor evidence="2 9">
        <name>pyridoxal 5'-phosphate</name>
        <dbReference type="ChEBI" id="CHEBI:597326"/>
    </cofactor>
</comment>
<proteinExistence type="inferred from homology"/>
<gene>
    <name evidence="10" type="ORF">L0P57_04595</name>
</gene>
<evidence type="ECO:0000256" key="8">
    <source>
        <dbReference type="ARBA" id="ARBA00025174"/>
    </source>
</evidence>
<dbReference type="PIRSF" id="PIRSF000460">
    <property type="entry name" value="Pprylas_GlgP"/>
    <property type="match status" value="1"/>
</dbReference>
<evidence type="ECO:0000256" key="6">
    <source>
        <dbReference type="ARBA" id="ARBA00022898"/>
    </source>
</evidence>
<dbReference type="Gene3D" id="3.40.50.2000">
    <property type="entry name" value="Glycogen Phosphorylase B"/>
    <property type="match status" value="2"/>
</dbReference>
<dbReference type="SUPFAM" id="SSF53756">
    <property type="entry name" value="UDP-Glycosyltransferase/glycogen phosphorylase"/>
    <property type="match status" value="1"/>
</dbReference>
<reference evidence="10 11" key="1">
    <citation type="submission" date="2022-01" db="EMBL/GenBank/DDBJ databases">
        <title>Collection of gut derived symbiotic bacterial strains cultured from healthy donors.</title>
        <authorList>
            <person name="Lin H."/>
            <person name="Kohout C."/>
            <person name="Waligurski E."/>
            <person name="Pamer E.G."/>
        </authorList>
    </citation>
    <scope>NUCLEOTIDE SEQUENCE [LARGE SCALE GENOMIC DNA]</scope>
    <source>
        <strain evidence="10 11">DFI.7.58</strain>
    </source>
</reference>
<dbReference type="Proteomes" id="UP001298681">
    <property type="component" value="Unassembled WGS sequence"/>
</dbReference>
<evidence type="ECO:0000256" key="7">
    <source>
        <dbReference type="ARBA" id="ARBA00023277"/>
    </source>
</evidence>
<dbReference type="NCBIfam" id="TIGR02093">
    <property type="entry name" value="P_ylase"/>
    <property type="match status" value="1"/>
</dbReference>
<dbReference type="PROSITE" id="PS00102">
    <property type="entry name" value="PHOSPHORYLASE"/>
    <property type="match status" value="1"/>
</dbReference>
<comment type="catalytic activity">
    <reaction evidence="1 9">
        <text>[(1-&gt;4)-alpha-D-glucosyl](n) + phosphate = [(1-&gt;4)-alpha-D-glucosyl](n-1) + alpha-D-glucose 1-phosphate</text>
        <dbReference type="Rhea" id="RHEA:41732"/>
        <dbReference type="Rhea" id="RHEA-COMP:9584"/>
        <dbReference type="Rhea" id="RHEA-COMP:9586"/>
        <dbReference type="ChEBI" id="CHEBI:15444"/>
        <dbReference type="ChEBI" id="CHEBI:43474"/>
        <dbReference type="ChEBI" id="CHEBI:58601"/>
        <dbReference type="EC" id="2.4.1.1"/>
    </reaction>
</comment>
<dbReference type="InterPro" id="IPR011833">
    <property type="entry name" value="Glycg_phsphrylas"/>
</dbReference>
<comment type="function">
    <text evidence="8">Phosphorylase is an important allosteric enzyme in carbohydrate metabolism. Enzymes from different sources differ in their regulatory mechanisms and in their natural substrates. However, all known phosphorylases share catalytic and structural properties.</text>
</comment>
<evidence type="ECO:0000313" key="11">
    <source>
        <dbReference type="Proteomes" id="UP001298681"/>
    </source>
</evidence>
<dbReference type="EC" id="2.4.1.1" evidence="9"/>
<comment type="similarity">
    <text evidence="3 9">Belongs to the glycogen phosphorylase family.</text>
</comment>
<evidence type="ECO:0000256" key="2">
    <source>
        <dbReference type="ARBA" id="ARBA00001933"/>
    </source>
</evidence>
<evidence type="ECO:0000256" key="4">
    <source>
        <dbReference type="ARBA" id="ARBA00022676"/>
    </source>
</evidence>
<dbReference type="InterPro" id="IPR035090">
    <property type="entry name" value="Pyridoxal_P_attach_site"/>
</dbReference>
<organism evidence="10 11">
    <name type="scientific">Anaeromassilibacillus senegalensis</name>
    <dbReference type="NCBI Taxonomy" id="1673717"/>
    <lineage>
        <taxon>Bacteria</taxon>
        <taxon>Bacillati</taxon>
        <taxon>Bacillota</taxon>
        <taxon>Clostridia</taxon>
        <taxon>Eubacteriales</taxon>
        <taxon>Acutalibacteraceae</taxon>
        <taxon>Anaeromassilibacillus</taxon>
    </lineage>
</organism>
<dbReference type="PANTHER" id="PTHR11468">
    <property type="entry name" value="GLYCOGEN PHOSPHORYLASE"/>
    <property type="match status" value="1"/>
</dbReference>
<keyword evidence="11" id="KW-1185">Reference proteome</keyword>
<evidence type="ECO:0000256" key="9">
    <source>
        <dbReference type="RuleBase" id="RU000587"/>
    </source>
</evidence>
<keyword evidence="7 9" id="KW-0119">Carbohydrate metabolism</keyword>
<evidence type="ECO:0000256" key="1">
    <source>
        <dbReference type="ARBA" id="ARBA00001275"/>
    </source>
</evidence>
<protein>
    <recommendedName>
        <fullName evidence="9">Alpha-1,4 glucan phosphorylase</fullName>
        <ecNumber evidence="9">2.4.1.1</ecNumber>
    </recommendedName>
</protein>